<reference evidence="1 2" key="1">
    <citation type="submission" date="2019-01" db="EMBL/GenBank/DDBJ databases">
        <title>Sequencing the genomes of 1000 actinobacteria strains.</title>
        <authorList>
            <person name="Klenk H.-P."/>
        </authorList>
    </citation>
    <scope>NUCLEOTIDE SEQUENCE [LARGE SCALE GENOMIC DNA]</scope>
    <source>
        <strain evidence="1 2">DSM 43925</strain>
    </source>
</reference>
<comment type="caution">
    <text evidence="1">The sequence shown here is derived from an EMBL/GenBank/DDBJ whole genome shotgun (WGS) entry which is preliminary data.</text>
</comment>
<sequence>MQAPPGLAADRSSYSTSRLILDLSLVTFCSAGRLGVLLGVQGAIGA</sequence>
<proteinExistence type="predicted"/>
<dbReference type="AlphaFoldDB" id="A0A438MGN1"/>
<evidence type="ECO:0000313" key="2">
    <source>
        <dbReference type="Proteomes" id="UP000284824"/>
    </source>
</evidence>
<dbReference type="EMBL" id="SAUN01000001">
    <property type="protein sequence ID" value="RVX45009.1"/>
    <property type="molecule type" value="Genomic_DNA"/>
</dbReference>
<accession>A0A438MGN1</accession>
<protein>
    <submittedName>
        <fullName evidence="1">Uncharacterized protein</fullName>
    </submittedName>
</protein>
<keyword evidence="2" id="KW-1185">Reference proteome</keyword>
<gene>
    <name evidence="1" type="ORF">EDD27_7785</name>
</gene>
<organism evidence="1 2">
    <name type="scientific">Nonomuraea polychroma</name>
    <dbReference type="NCBI Taxonomy" id="46176"/>
    <lineage>
        <taxon>Bacteria</taxon>
        <taxon>Bacillati</taxon>
        <taxon>Actinomycetota</taxon>
        <taxon>Actinomycetes</taxon>
        <taxon>Streptosporangiales</taxon>
        <taxon>Streptosporangiaceae</taxon>
        <taxon>Nonomuraea</taxon>
    </lineage>
</organism>
<dbReference type="Proteomes" id="UP000284824">
    <property type="component" value="Unassembled WGS sequence"/>
</dbReference>
<evidence type="ECO:0000313" key="1">
    <source>
        <dbReference type="EMBL" id="RVX45009.1"/>
    </source>
</evidence>
<name>A0A438MGN1_9ACTN</name>